<dbReference type="Proteomes" id="UP000305929">
    <property type="component" value="Unassembled WGS sequence"/>
</dbReference>
<evidence type="ECO:0000256" key="4">
    <source>
        <dbReference type="ARBA" id="ARBA00022692"/>
    </source>
</evidence>
<comment type="subcellular location">
    <subcellularLocation>
        <location evidence="1 8">Cell membrane</location>
        <topology evidence="1 8">Multi-pass membrane protein</topology>
    </subcellularLocation>
</comment>
<evidence type="ECO:0000256" key="5">
    <source>
        <dbReference type="ARBA" id="ARBA00022970"/>
    </source>
</evidence>
<dbReference type="PANTHER" id="PTHR30614:SF0">
    <property type="entry name" value="L-CYSTINE TRANSPORT SYSTEM PERMEASE PROTEIN TCYL"/>
    <property type="match status" value="1"/>
</dbReference>
<gene>
    <name evidence="10" type="ORF">E4U91_34325</name>
</gene>
<feature type="domain" description="ABC transmembrane type-1" evidence="9">
    <location>
        <begin position="72"/>
        <end position="279"/>
    </location>
</feature>
<evidence type="ECO:0000256" key="3">
    <source>
        <dbReference type="ARBA" id="ARBA00022475"/>
    </source>
</evidence>
<dbReference type="InterPro" id="IPR043429">
    <property type="entry name" value="ArtM/GltK/GlnP/TcyL/YhdX-like"/>
</dbReference>
<protein>
    <submittedName>
        <fullName evidence="10">Amino acid ABC transporter permease</fullName>
    </submittedName>
</protein>
<organism evidence="10 11">
    <name type="scientific">Streptomyces lasalocidi</name>
    <name type="common">Streptomyces lasaliensis</name>
    <dbReference type="NCBI Taxonomy" id="324833"/>
    <lineage>
        <taxon>Bacteria</taxon>
        <taxon>Bacillati</taxon>
        <taxon>Actinomycetota</taxon>
        <taxon>Actinomycetes</taxon>
        <taxon>Kitasatosporales</taxon>
        <taxon>Streptomycetaceae</taxon>
        <taxon>Streptomyces</taxon>
    </lineage>
</organism>
<dbReference type="PANTHER" id="PTHR30614">
    <property type="entry name" value="MEMBRANE COMPONENT OF AMINO ACID ABC TRANSPORTER"/>
    <property type="match status" value="1"/>
</dbReference>
<dbReference type="AlphaFoldDB" id="A0A4U5WTD7"/>
<keyword evidence="5" id="KW-0029">Amino-acid transport</keyword>
<dbReference type="Pfam" id="PF00528">
    <property type="entry name" value="BPD_transp_1"/>
    <property type="match status" value="1"/>
</dbReference>
<comment type="caution">
    <text evidence="10">The sequence shown here is derived from an EMBL/GenBank/DDBJ whole genome shotgun (WGS) entry which is preliminary data.</text>
</comment>
<name>A0A4U5WTD7_STRLS</name>
<keyword evidence="4 8" id="KW-0812">Transmembrane</keyword>
<dbReference type="InterPro" id="IPR035906">
    <property type="entry name" value="MetI-like_sf"/>
</dbReference>
<dbReference type="GO" id="GO:0006865">
    <property type="term" value="P:amino acid transport"/>
    <property type="evidence" value="ECO:0007669"/>
    <property type="project" value="UniProtKB-KW"/>
</dbReference>
<dbReference type="CDD" id="cd06261">
    <property type="entry name" value="TM_PBP2"/>
    <property type="match status" value="1"/>
</dbReference>
<dbReference type="Gene3D" id="1.10.3720.10">
    <property type="entry name" value="MetI-like"/>
    <property type="match status" value="1"/>
</dbReference>
<dbReference type="SUPFAM" id="SSF161098">
    <property type="entry name" value="MetI-like"/>
    <property type="match status" value="1"/>
</dbReference>
<dbReference type="InterPro" id="IPR010065">
    <property type="entry name" value="AA_ABC_transptr_permease_3TM"/>
</dbReference>
<dbReference type="FunFam" id="1.10.3720.10:FF:000006">
    <property type="entry name" value="Glutamate/aspartate ABC transporter, permease protein GltK"/>
    <property type="match status" value="1"/>
</dbReference>
<evidence type="ECO:0000256" key="2">
    <source>
        <dbReference type="ARBA" id="ARBA00022448"/>
    </source>
</evidence>
<feature type="transmembrane region" description="Helical" evidence="8">
    <location>
        <begin position="103"/>
        <end position="129"/>
    </location>
</feature>
<dbReference type="EMBL" id="SZNQ01000001">
    <property type="protein sequence ID" value="TKT05370.1"/>
    <property type="molecule type" value="Genomic_DNA"/>
</dbReference>
<keyword evidence="7 8" id="KW-0472">Membrane</keyword>
<evidence type="ECO:0000256" key="1">
    <source>
        <dbReference type="ARBA" id="ARBA00004651"/>
    </source>
</evidence>
<comment type="similarity">
    <text evidence="8">Belongs to the binding-protein-dependent transport system permease family.</text>
</comment>
<dbReference type="OrthoDB" id="92598at2"/>
<dbReference type="NCBIfam" id="TIGR01726">
    <property type="entry name" value="HEQRo_perm_3TM"/>
    <property type="match status" value="1"/>
</dbReference>
<evidence type="ECO:0000256" key="7">
    <source>
        <dbReference type="ARBA" id="ARBA00023136"/>
    </source>
</evidence>
<dbReference type="GO" id="GO:0043190">
    <property type="term" value="C:ATP-binding cassette (ABC) transporter complex"/>
    <property type="evidence" value="ECO:0007669"/>
    <property type="project" value="InterPro"/>
</dbReference>
<evidence type="ECO:0000313" key="10">
    <source>
        <dbReference type="EMBL" id="TKT05370.1"/>
    </source>
</evidence>
<evidence type="ECO:0000313" key="11">
    <source>
        <dbReference type="Proteomes" id="UP000305929"/>
    </source>
</evidence>
<keyword evidence="2 8" id="KW-0813">Transport</keyword>
<keyword evidence="6 8" id="KW-1133">Transmembrane helix</keyword>
<proteinExistence type="inferred from homology"/>
<reference evidence="10 11" key="1">
    <citation type="submission" date="2019-04" db="EMBL/GenBank/DDBJ databases">
        <title>Streptomyces lasaliensis sp. nov., an Actinomycete isolated from soil which produces the polyether antibiotic lasalocid.</title>
        <authorList>
            <person name="Erwin G."/>
            <person name="Haber C."/>
        </authorList>
    </citation>
    <scope>NUCLEOTIDE SEQUENCE [LARGE SCALE GENOMIC DNA]</scope>
    <source>
        <strain evidence="10 11">X-537</strain>
    </source>
</reference>
<sequence>MDTKPPLGTLPADDRSTPDLEVVPVRSYGRWIATVLALTALVGLVGSLARNDNVHWDVVGDHLFAPLVFDGLTTTLWLTAAAMALGLGLGTLIAVMRLSASPVLYAIATGFVWVFRGTPLLVQIIFWGYAAALYHYVKVGIPFTHVTFFQAETNSLLTPAVAALLALGLNEAAYASEIVRAGIQSVDPGQTEAAHSLGMRPALTLRRIVLPQAMRVIIPPMGNETINMLKMTALVSVISAHDLMSNIQDVYAQNYQVIPMLVVASTWYLALVTVLGVPQAWLERRYGRGSARGGHVSPFRRLFAGAGGLFPQRNVNNVANDEVKEGGR</sequence>
<evidence type="ECO:0000256" key="8">
    <source>
        <dbReference type="RuleBase" id="RU363032"/>
    </source>
</evidence>
<dbReference type="InterPro" id="IPR000515">
    <property type="entry name" value="MetI-like"/>
</dbReference>
<feature type="transmembrane region" description="Helical" evidence="8">
    <location>
        <begin position="76"/>
        <end position="96"/>
    </location>
</feature>
<feature type="transmembrane region" description="Helical" evidence="8">
    <location>
        <begin position="257"/>
        <end position="282"/>
    </location>
</feature>
<evidence type="ECO:0000256" key="6">
    <source>
        <dbReference type="ARBA" id="ARBA00022989"/>
    </source>
</evidence>
<dbReference type="GO" id="GO:0022857">
    <property type="term" value="F:transmembrane transporter activity"/>
    <property type="evidence" value="ECO:0007669"/>
    <property type="project" value="InterPro"/>
</dbReference>
<feature type="transmembrane region" description="Helical" evidence="8">
    <location>
        <begin position="31"/>
        <end position="49"/>
    </location>
</feature>
<accession>A0A4U5WTD7</accession>
<keyword evidence="11" id="KW-1185">Reference proteome</keyword>
<keyword evidence="3" id="KW-1003">Cell membrane</keyword>
<dbReference type="PROSITE" id="PS50928">
    <property type="entry name" value="ABC_TM1"/>
    <property type="match status" value="1"/>
</dbReference>
<evidence type="ECO:0000259" key="9">
    <source>
        <dbReference type="PROSITE" id="PS50928"/>
    </source>
</evidence>